<feature type="region of interest" description="Disordered" evidence="1">
    <location>
        <begin position="62"/>
        <end position="91"/>
    </location>
</feature>
<proteinExistence type="predicted"/>
<evidence type="ECO:0000313" key="3">
    <source>
        <dbReference type="EMBL" id="KAL1390315.1"/>
    </source>
</evidence>
<comment type="caution">
    <text evidence="3">The sequence shown here is derived from an EMBL/GenBank/DDBJ whole genome shotgun (WGS) entry which is preliminary data.</text>
</comment>
<feature type="compositionally biased region" description="Polar residues" evidence="1">
    <location>
        <begin position="71"/>
        <end position="80"/>
    </location>
</feature>
<sequence length="166" mass="19355">MRDHDHGHHPHPSHRLLFRTCLAFQLTPHLFRLAAAMTEPQGSLTAGLGPLLAFRVEYDRQQNESTEMDVDQTSVNQPSTDQEDPATKQEQVRRMQEARRAVDAYVNDLLHEMMSRAGIEIPRDELEQGFEEFCRLNTRGLRVPDHLREWWNTERTQLRRSGPSEE</sequence>
<dbReference type="EMBL" id="JBEHCU010007926">
    <property type="protein sequence ID" value="KAL1390315.1"/>
    <property type="molecule type" value="Genomic_DNA"/>
</dbReference>
<evidence type="ECO:0000256" key="2">
    <source>
        <dbReference type="SAM" id="SignalP"/>
    </source>
</evidence>
<gene>
    <name evidence="3" type="ORF">pipiens_001330</name>
</gene>
<dbReference type="AlphaFoldDB" id="A0ABD1D2E4"/>
<evidence type="ECO:0000256" key="1">
    <source>
        <dbReference type="SAM" id="MobiDB-lite"/>
    </source>
</evidence>
<accession>A0ABD1D2E4</accession>
<keyword evidence="2" id="KW-0732">Signal</keyword>
<evidence type="ECO:0000313" key="4">
    <source>
        <dbReference type="Proteomes" id="UP001562425"/>
    </source>
</evidence>
<keyword evidence="4" id="KW-1185">Reference proteome</keyword>
<feature type="signal peptide" evidence="2">
    <location>
        <begin position="1"/>
        <end position="36"/>
    </location>
</feature>
<protein>
    <submittedName>
        <fullName evidence="3">Uncharacterized protein</fullName>
    </submittedName>
</protein>
<organism evidence="3 4">
    <name type="scientific">Culex pipiens pipiens</name>
    <name type="common">Northern house mosquito</name>
    <dbReference type="NCBI Taxonomy" id="38569"/>
    <lineage>
        <taxon>Eukaryota</taxon>
        <taxon>Metazoa</taxon>
        <taxon>Ecdysozoa</taxon>
        <taxon>Arthropoda</taxon>
        <taxon>Hexapoda</taxon>
        <taxon>Insecta</taxon>
        <taxon>Pterygota</taxon>
        <taxon>Neoptera</taxon>
        <taxon>Endopterygota</taxon>
        <taxon>Diptera</taxon>
        <taxon>Nematocera</taxon>
        <taxon>Culicoidea</taxon>
        <taxon>Culicidae</taxon>
        <taxon>Culicinae</taxon>
        <taxon>Culicini</taxon>
        <taxon>Culex</taxon>
        <taxon>Culex</taxon>
    </lineage>
</organism>
<name>A0ABD1D2E4_CULPP</name>
<feature type="chain" id="PRO_5044743801" evidence="2">
    <location>
        <begin position="37"/>
        <end position="166"/>
    </location>
</feature>
<reference evidence="3 4" key="1">
    <citation type="submission" date="2024-05" db="EMBL/GenBank/DDBJ databases">
        <title>Culex pipiens pipiens assembly and annotation.</title>
        <authorList>
            <person name="Alout H."/>
            <person name="Durand T."/>
        </authorList>
    </citation>
    <scope>NUCLEOTIDE SEQUENCE [LARGE SCALE GENOMIC DNA]</scope>
    <source>
        <strain evidence="3">HA-2024</strain>
        <tissue evidence="3">Whole body</tissue>
    </source>
</reference>
<dbReference type="Proteomes" id="UP001562425">
    <property type="component" value="Unassembled WGS sequence"/>
</dbReference>